<evidence type="ECO:0000313" key="3">
    <source>
        <dbReference type="WBParaSite" id="HPBE_0002341901-mRNA-1"/>
    </source>
</evidence>
<accession>A0A3P8H5M2</accession>
<gene>
    <name evidence="1" type="ORF">HPBE_LOCUS23418</name>
</gene>
<evidence type="ECO:0000313" key="2">
    <source>
        <dbReference type="Proteomes" id="UP000050761"/>
    </source>
</evidence>
<dbReference type="Proteomes" id="UP000050761">
    <property type="component" value="Unassembled WGS sequence"/>
</dbReference>
<reference evidence="3" key="2">
    <citation type="submission" date="2019-09" db="UniProtKB">
        <authorList>
            <consortium name="WormBaseParasite"/>
        </authorList>
    </citation>
    <scope>IDENTIFICATION</scope>
</reference>
<proteinExistence type="predicted"/>
<evidence type="ECO:0000313" key="1">
    <source>
        <dbReference type="EMBL" id="VDP38706.1"/>
    </source>
</evidence>
<name>A0A183GL49_HELPZ</name>
<dbReference type="WBParaSite" id="HPBE_0002341901-mRNA-1">
    <property type="protein sequence ID" value="HPBE_0002341901-mRNA-1"/>
    <property type="gene ID" value="HPBE_0002341901"/>
</dbReference>
<dbReference type="OrthoDB" id="5910506at2759"/>
<accession>A0A183GL49</accession>
<organism evidence="2 3">
    <name type="scientific">Heligmosomoides polygyrus</name>
    <name type="common">Parasitic roundworm</name>
    <dbReference type="NCBI Taxonomy" id="6339"/>
    <lineage>
        <taxon>Eukaryota</taxon>
        <taxon>Metazoa</taxon>
        <taxon>Ecdysozoa</taxon>
        <taxon>Nematoda</taxon>
        <taxon>Chromadorea</taxon>
        <taxon>Rhabditida</taxon>
        <taxon>Rhabditina</taxon>
        <taxon>Rhabditomorpha</taxon>
        <taxon>Strongyloidea</taxon>
        <taxon>Heligmosomidae</taxon>
        <taxon>Heligmosomoides</taxon>
    </lineage>
</organism>
<dbReference type="AlphaFoldDB" id="A0A183GL49"/>
<protein>
    <submittedName>
        <fullName evidence="1 3">Uncharacterized protein</fullName>
    </submittedName>
</protein>
<keyword evidence="2" id="KW-1185">Reference proteome</keyword>
<reference evidence="1 2" key="1">
    <citation type="submission" date="2018-11" db="EMBL/GenBank/DDBJ databases">
        <authorList>
            <consortium name="Pathogen Informatics"/>
        </authorList>
    </citation>
    <scope>NUCLEOTIDE SEQUENCE [LARGE SCALE GENOMIC DNA]</scope>
</reference>
<sequence length="159" mass="17878">MERLLLDGNCGRTAVIDDGETSRNGERCEYAGIEERLAGEYVPLGCSAIFAELDKLKKVEKDQTALCELLYGRVSSLLRSVLTDTQRDEACMRQQEELLDVEAEDVVNKARVLLSYPRQDERSIPSSRSVQVTPYVKLAKAVTKVNIQQINSYNFDSVE</sequence>
<dbReference type="EMBL" id="UZAH01035040">
    <property type="protein sequence ID" value="VDP38706.1"/>
    <property type="molecule type" value="Genomic_DNA"/>
</dbReference>